<keyword evidence="2" id="KW-1185">Reference proteome</keyword>
<organism evidence="1 2">
    <name type="scientific">Agrobacterium tomkonis CFBP 6623</name>
    <dbReference type="NCBI Taxonomy" id="1183432"/>
    <lineage>
        <taxon>Bacteria</taxon>
        <taxon>Pseudomonadati</taxon>
        <taxon>Pseudomonadota</taxon>
        <taxon>Alphaproteobacteria</taxon>
        <taxon>Hyphomicrobiales</taxon>
        <taxon>Rhizobiaceae</taxon>
        <taxon>Rhizobium/Agrobacterium group</taxon>
        <taxon>Agrobacterium</taxon>
        <taxon>Agrobacterium tumefaciens complex</taxon>
    </lineage>
</organism>
<evidence type="ECO:0000313" key="1">
    <source>
        <dbReference type="EMBL" id="CUX12248.1"/>
    </source>
</evidence>
<name>A0A1S7NVK8_9HYPH</name>
<dbReference type="AlphaFoldDB" id="A0A1S7NVK8"/>
<accession>A0A1S7NVK8</accession>
<proteinExistence type="predicted"/>
<gene>
    <name evidence="1" type="ORF">AGR3A_Cc170155</name>
</gene>
<reference evidence="2" key="1">
    <citation type="submission" date="2016-01" db="EMBL/GenBank/DDBJ databases">
        <authorList>
            <person name="Regsiter A."/>
            <person name="william w."/>
        </authorList>
    </citation>
    <scope>NUCLEOTIDE SEQUENCE [LARGE SCALE GENOMIC DNA]</scope>
    <source>
        <strain evidence="2">CFBP 6623</strain>
    </source>
</reference>
<sequence length="89" mass="9975">MNQPKLTAARLDAILSPNLGESRSALAKESLWGPKQIGAFMGLSPDTVRRMAKTDPTFPARIRFGRLFVTRTEIVVWLQPRHDEVQQSA</sequence>
<evidence type="ECO:0000313" key="2">
    <source>
        <dbReference type="Proteomes" id="UP000191988"/>
    </source>
</evidence>
<dbReference type="EMBL" id="FBWK01000009">
    <property type="protein sequence ID" value="CUX12248.1"/>
    <property type="molecule type" value="Genomic_DNA"/>
</dbReference>
<protein>
    <submittedName>
        <fullName evidence="1">Uncharacterized protein</fullName>
    </submittedName>
</protein>
<dbReference type="STRING" id="1183432.AGR3A_Cc170155"/>
<dbReference type="Proteomes" id="UP000191988">
    <property type="component" value="Unassembled WGS sequence"/>
</dbReference>